<name>A0ABQ3C009_9FLAO</name>
<protein>
    <recommendedName>
        <fullName evidence="3">TonB protein C-terminal</fullName>
    </recommendedName>
</protein>
<evidence type="ECO:0000313" key="1">
    <source>
        <dbReference type="EMBL" id="GGZ63270.1"/>
    </source>
</evidence>
<proteinExistence type="predicted"/>
<dbReference type="GeneID" id="94370264"/>
<comment type="caution">
    <text evidence="1">The sequence shown here is derived from an EMBL/GenBank/DDBJ whole genome shotgun (WGS) entry which is preliminary data.</text>
</comment>
<gene>
    <name evidence="1" type="ORF">GCM10008088_26000</name>
</gene>
<sequence length="157" mass="18113">MKYSYLLLLLLCFGCQNFETKKISSEDLVEEELKELNWQEVEVYPAFEACENLSETQAKKSCFEQQFALQLHESLQQKKVILSDSIQEKMLLYISINATGKPSLDSLETSALIEEKMPQMQSWLQESIQKMPKIYPARKRGIPVKTSFKLPLVIASE</sequence>
<reference evidence="2" key="1">
    <citation type="journal article" date="2019" name="Int. J. Syst. Evol. Microbiol.">
        <title>The Global Catalogue of Microorganisms (GCM) 10K type strain sequencing project: providing services to taxonomists for standard genome sequencing and annotation.</title>
        <authorList>
            <consortium name="The Broad Institute Genomics Platform"/>
            <consortium name="The Broad Institute Genome Sequencing Center for Infectious Disease"/>
            <person name="Wu L."/>
            <person name="Ma J."/>
        </authorList>
    </citation>
    <scope>NUCLEOTIDE SEQUENCE [LARGE SCALE GENOMIC DNA]</scope>
    <source>
        <strain evidence="2">KCTC 12708</strain>
    </source>
</reference>
<organism evidence="1 2">
    <name type="scientific">Mesonia mobilis</name>
    <dbReference type="NCBI Taxonomy" id="369791"/>
    <lineage>
        <taxon>Bacteria</taxon>
        <taxon>Pseudomonadati</taxon>
        <taxon>Bacteroidota</taxon>
        <taxon>Flavobacteriia</taxon>
        <taxon>Flavobacteriales</taxon>
        <taxon>Flavobacteriaceae</taxon>
        <taxon>Mesonia</taxon>
    </lineage>
</organism>
<keyword evidence="2" id="KW-1185">Reference proteome</keyword>
<dbReference type="RefSeq" id="WP_027885289.1">
    <property type="nucleotide sequence ID" value="NZ_BMWY01000008.1"/>
</dbReference>
<evidence type="ECO:0008006" key="3">
    <source>
        <dbReference type="Google" id="ProtNLM"/>
    </source>
</evidence>
<dbReference type="Proteomes" id="UP000615593">
    <property type="component" value="Unassembled WGS sequence"/>
</dbReference>
<accession>A0ABQ3C009</accession>
<dbReference type="EMBL" id="BMWY01000008">
    <property type="protein sequence ID" value="GGZ63270.1"/>
    <property type="molecule type" value="Genomic_DNA"/>
</dbReference>
<evidence type="ECO:0000313" key="2">
    <source>
        <dbReference type="Proteomes" id="UP000615593"/>
    </source>
</evidence>